<dbReference type="PROSITE" id="PS50244">
    <property type="entry name" value="S5A_REDUCTASE"/>
    <property type="match status" value="1"/>
</dbReference>
<sequence length="258" mass="29785">MNPFIVSALVLWVYFTIIFLVAQKLKNNSIVDSFWGPAFLLVAISSLLVDGSLGVRAVVLAFLVALWAFRLFLYITIRNWNKPEDYRYINMREKWGTSYARLKAYANVFLLQGILAYIISLPIMVTSASDMQQMKAINYLGVLLWVTGFVFESVGDAQLKAFKADKNYKGKLMTEKLWQYTRHPNYFGESVMWWGIFLVSLSGTRDLFTVVSPVIITLLLLFVSGVPLLEKKYEGREDFAAYSRRTNKFFPWFPKKEQ</sequence>
<protein>
    <submittedName>
        <fullName evidence="2">Uncharacterized protein</fullName>
    </submittedName>
</protein>
<dbReference type="Pfam" id="PF06966">
    <property type="entry name" value="DUF1295"/>
    <property type="match status" value="1"/>
</dbReference>
<feature type="transmembrane region" description="Helical" evidence="1">
    <location>
        <begin position="29"/>
        <end position="49"/>
    </location>
</feature>
<keyword evidence="1" id="KW-0472">Membrane</keyword>
<keyword evidence="1" id="KW-0812">Transmembrane</keyword>
<dbReference type="STRING" id="140314.SAMN04488076_103112"/>
<feature type="transmembrane region" description="Helical" evidence="1">
    <location>
        <begin position="104"/>
        <end position="124"/>
    </location>
</feature>
<feature type="transmembrane region" description="Helical" evidence="1">
    <location>
        <begin position="6"/>
        <end position="22"/>
    </location>
</feature>
<name>A0A143Y8U2_9LACT</name>
<dbReference type="EMBL" id="FJNE01000001">
    <property type="protein sequence ID" value="CZQ83143.1"/>
    <property type="molecule type" value="Genomic_DNA"/>
</dbReference>
<dbReference type="RefSeq" id="WP_087030631.1">
    <property type="nucleotide sequence ID" value="NZ_FJNE01000001.1"/>
</dbReference>
<evidence type="ECO:0000313" key="3">
    <source>
        <dbReference type="Proteomes" id="UP000242754"/>
    </source>
</evidence>
<dbReference type="GO" id="GO:0016020">
    <property type="term" value="C:membrane"/>
    <property type="evidence" value="ECO:0007669"/>
    <property type="project" value="TreeGrafter"/>
</dbReference>
<dbReference type="Gene3D" id="1.20.120.1630">
    <property type="match status" value="1"/>
</dbReference>
<dbReference type="AlphaFoldDB" id="A0A143Y8U2"/>
<keyword evidence="3" id="KW-1185">Reference proteome</keyword>
<proteinExistence type="predicted"/>
<feature type="transmembrane region" description="Helical" evidence="1">
    <location>
        <begin position="136"/>
        <end position="154"/>
    </location>
</feature>
<keyword evidence="1" id="KW-1133">Transmembrane helix</keyword>
<dbReference type="InterPro" id="IPR010721">
    <property type="entry name" value="UstE-like"/>
</dbReference>
<evidence type="ECO:0000313" key="2">
    <source>
        <dbReference type="EMBL" id="CZQ83143.1"/>
    </source>
</evidence>
<dbReference type="PANTHER" id="PTHR32251:SF17">
    <property type="entry name" value="STEROID 5-ALPHA REDUCTASE C-TERMINAL DOMAIN-CONTAINING PROTEIN"/>
    <property type="match status" value="1"/>
</dbReference>
<reference evidence="2 3" key="1">
    <citation type="submission" date="2016-02" db="EMBL/GenBank/DDBJ databases">
        <authorList>
            <person name="Wen L."/>
            <person name="He K."/>
            <person name="Yang H."/>
        </authorList>
    </citation>
    <scope>NUCLEOTIDE SEQUENCE [LARGE SCALE GENOMIC DNA]</scope>
    <source>
        <strain evidence="2">Trichococcus palustris</strain>
    </source>
</reference>
<evidence type="ECO:0000256" key="1">
    <source>
        <dbReference type="SAM" id="Phobius"/>
    </source>
</evidence>
<dbReference type="OrthoDB" id="9779233at2"/>
<gene>
    <name evidence="2" type="ORF">Tpal_404</name>
</gene>
<feature type="transmembrane region" description="Helical" evidence="1">
    <location>
        <begin position="210"/>
        <end position="229"/>
    </location>
</feature>
<organism evidence="2 3">
    <name type="scientific">Trichococcus palustris</name>
    <dbReference type="NCBI Taxonomy" id="140314"/>
    <lineage>
        <taxon>Bacteria</taxon>
        <taxon>Bacillati</taxon>
        <taxon>Bacillota</taxon>
        <taxon>Bacilli</taxon>
        <taxon>Lactobacillales</taxon>
        <taxon>Carnobacteriaceae</taxon>
        <taxon>Trichococcus</taxon>
    </lineage>
</organism>
<accession>A0A143Y8U2</accession>
<dbReference type="Proteomes" id="UP000242754">
    <property type="component" value="Unassembled WGS sequence"/>
</dbReference>
<dbReference type="PANTHER" id="PTHR32251">
    <property type="entry name" value="3-OXO-5-ALPHA-STEROID 4-DEHYDROGENASE"/>
    <property type="match status" value="1"/>
</dbReference>
<feature type="transmembrane region" description="Helical" evidence="1">
    <location>
        <begin position="55"/>
        <end position="77"/>
    </location>
</feature>